<dbReference type="InterPro" id="IPR006037">
    <property type="entry name" value="RCK_C"/>
</dbReference>
<evidence type="ECO:0000256" key="4">
    <source>
        <dbReference type="ARBA" id="ARBA00022737"/>
    </source>
</evidence>
<feature type="transmembrane region" description="Helical" evidence="7">
    <location>
        <begin position="421"/>
        <end position="452"/>
    </location>
</feature>
<feature type="transmembrane region" description="Helical" evidence="7">
    <location>
        <begin position="494"/>
        <end position="514"/>
    </location>
</feature>
<comment type="subcellular location">
    <subcellularLocation>
        <location evidence="1">Membrane</location>
        <topology evidence="1">Multi-pass membrane protein</topology>
    </subcellularLocation>
</comment>
<dbReference type="Pfam" id="PF03600">
    <property type="entry name" value="CitMHS"/>
    <property type="match status" value="1"/>
</dbReference>
<dbReference type="InterPro" id="IPR051679">
    <property type="entry name" value="DASS-Related_Transporters"/>
</dbReference>
<dbReference type="AlphaFoldDB" id="A0A3A9JC69"/>
<feature type="transmembrane region" description="Helical" evidence="7">
    <location>
        <begin position="520"/>
        <end position="537"/>
    </location>
</feature>
<dbReference type="Proteomes" id="UP000274097">
    <property type="component" value="Unassembled WGS sequence"/>
</dbReference>
<dbReference type="InParanoid" id="A0A3A9JC69"/>
<evidence type="ECO:0000256" key="3">
    <source>
        <dbReference type="ARBA" id="ARBA00022692"/>
    </source>
</evidence>
<evidence type="ECO:0000256" key="6">
    <source>
        <dbReference type="ARBA" id="ARBA00023136"/>
    </source>
</evidence>
<dbReference type="EMBL" id="RAQU01000057">
    <property type="protein sequence ID" value="RKK04082.1"/>
    <property type="molecule type" value="Genomic_DNA"/>
</dbReference>
<dbReference type="RefSeq" id="WP_120638408.1">
    <property type="nucleotide sequence ID" value="NZ_RAQU01000057.1"/>
</dbReference>
<dbReference type="PANTHER" id="PTHR43652">
    <property type="entry name" value="BASIC AMINO ACID ANTIPORTER YFCC-RELATED"/>
    <property type="match status" value="1"/>
</dbReference>
<gene>
    <name evidence="9" type="ORF">D6Z83_11250</name>
    <name evidence="10" type="ORF">EBE87_12855</name>
</gene>
<keyword evidence="6 7" id="KW-0472">Membrane</keyword>
<dbReference type="Gene3D" id="3.30.70.1450">
    <property type="entry name" value="Regulator of K+ conductance, C-terminal domain"/>
    <property type="match status" value="2"/>
</dbReference>
<protein>
    <submittedName>
        <fullName evidence="9">SLC13 family permease</fullName>
    </submittedName>
    <submittedName>
        <fullName evidence="10">TRAP transporter large permease subunit</fullName>
    </submittedName>
</protein>
<dbReference type="InterPro" id="IPR004680">
    <property type="entry name" value="Cit_transptr-like_dom"/>
</dbReference>
<evidence type="ECO:0000313" key="11">
    <source>
        <dbReference type="Proteomes" id="UP000274097"/>
    </source>
</evidence>
<dbReference type="InterPro" id="IPR031312">
    <property type="entry name" value="Na/sul_symport_CS"/>
</dbReference>
<evidence type="ECO:0000313" key="9">
    <source>
        <dbReference type="EMBL" id="RKK04082.1"/>
    </source>
</evidence>
<evidence type="ECO:0000256" key="2">
    <source>
        <dbReference type="ARBA" id="ARBA00022448"/>
    </source>
</evidence>
<feature type="transmembrane region" description="Helical" evidence="7">
    <location>
        <begin position="57"/>
        <end position="75"/>
    </location>
</feature>
<feature type="transmembrane region" description="Helical" evidence="7">
    <location>
        <begin position="95"/>
        <end position="119"/>
    </location>
</feature>
<dbReference type="Proteomes" id="UP000278036">
    <property type="component" value="Unassembled WGS sequence"/>
</dbReference>
<dbReference type="Pfam" id="PF02080">
    <property type="entry name" value="TrkA_C"/>
    <property type="match status" value="2"/>
</dbReference>
<feature type="transmembrane region" description="Helical" evidence="7">
    <location>
        <begin position="5"/>
        <end position="22"/>
    </location>
</feature>
<comment type="caution">
    <text evidence="9">The sequence shown here is derived from an EMBL/GenBank/DDBJ whole genome shotgun (WGS) entry which is preliminary data.</text>
</comment>
<dbReference type="PANTHER" id="PTHR43652:SF1">
    <property type="entry name" value="RESPONSE REGULATOR"/>
    <property type="match status" value="1"/>
</dbReference>
<evidence type="ECO:0000256" key="5">
    <source>
        <dbReference type="ARBA" id="ARBA00022989"/>
    </source>
</evidence>
<dbReference type="PROSITE" id="PS51202">
    <property type="entry name" value="RCK_C"/>
    <property type="match status" value="2"/>
</dbReference>
<keyword evidence="3 7" id="KW-0812">Transmembrane</keyword>
<evidence type="ECO:0000259" key="8">
    <source>
        <dbReference type="PROSITE" id="PS51202"/>
    </source>
</evidence>
<accession>A0A3A9JC69</accession>
<keyword evidence="2" id="KW-0813">Transport</keyword>
<dbReference type="FunCoup" id="A0A3A9JC69">
    <property type="interactions" value="66"/>
</dbReference>
<reference evidence="9 12" key="1">
    <citation type="submission" date="2018-09" db="EMBL/GenBank/DDBJ databases">
        <title>Roseomonas sp. nov., isolated from feces of Tibetan antelopes in the Qinghai-Tibet plateau, China.</title>
        <authorList>
            <person name="Tian Z."/>
        </authorList>
    </citation>
    <scope>NUCLEOTIDE SEQUENCE [LARGE SCALE GENOMIC DNA]</scope>
    <source>
        <strain evidence="10 11">Z23</strain>
        <strain evidence="9 12">Z24</strain>
    </source>
</reference>
<dbReference type="GO" id="GO:0006813">
    <property type="term" value="P:potassium ion transport"/>
    <property type="evidence" value="ECO:0007669"/>
    <property type="project" value="InterPro"/>
</dbReference>
<feature type="transmembrane region" description="Helical" evidence="7">
    <location>
        <begin position="28"/>
        <end position="45"/>
    </location>
</feature>
<dbReference type="InterPro" id="IPR036721">
    <property type="entry name" value="RCK_C_sf"/>
</dbReference>
<evidence type="ECO:0000313" key="10">
    <source>
        <dbReference type="EMBL" id="RMI24568.1"/>
    </source>
</evidence>
<dbReference type="EMBL" id="RFLX01000008">
    <property type="protein sequence ID" value="RMI24568.1"/>
    <property type="molecule type" value="Genomic_DNA"/>
</dbReference>
<evidence type="ECO:0000256" key="7">
    <source>
        <dbReference type="SAM" id="Phobius"/>
    </source>
</evidence>
<keyword evidence="4" id="KW-0677">Repeat</keyword>
<name>A0A3A9JC69_9PROT</name>
<dbReference type="OrthoDB" id="9809303at2"/>
<dbReference type="PROSITE" id="PS01271">
    <property type="entry name" value="NA_SULFATE"/>
    <property type="match status" value="1"/>
</dbReference>
<feature type="transmembrane region" description="Helical" evidence="7">
    <location>
        <begin position="549"/>
        <end position="567"/>
    </location>
</feature>
<sequence length="610" mass="64812">MSLDLSVVFGLLAAAIGMFAWGRPRVDAVALIMIVALPLTGILTVQEALAGFSQPSVVLIAALFVIGEGLVRTGVASRLGDWIASRTGGSSGRLMTMLMLAVATLGSVMSSTGVVAIFIPIVMRIVMRLRIAPGQIMMPLSFAALISGMMTLVGTPPNLVVNSALLREGYAGFGFFSFTPFGLPILLLGIAYMTVARRWLADAEPEEAGRHGQPTLAQLIRDYGLIESSHRLRIKADSPLAGHSLEALRLRGAHGLIVMAVERPRRFTSTFLNPAGETVLRAGDSLIVHFAGSEESMLALAARLGLQHSPLRDLDTIRKPHPIGLAEVMIPPDSPLSGRSVLEAEFRSTYGLTVVGLRRGRTAWGKGVLEEKLQAGDTLLLVGPWEELRRSQRGKRSFLLLSQPADLEELSPAADRAPQALLSLAVVIVMMVSGVLPHVQAALVGCLMMLGFRCIDMDSAYRAIHWQTIVLIGGMLPFSLALQKTGGIAMAADGLINLVGEAGPYALLASLFVATALTGLFISNTATAVLMAPVAIATARELGFSPYPFAMIVALAASAAFMTPVSSPVNMLVMGPGRYRFGDFLRIGVPFTVLVMVVSLALVPLLLPVR</sequence>
<evidence type="ECO:0000256" key="1">
    <source>
        <dbReference type="ARBA" id="ARBA00004141"/>
    </source>
</evidence>
<organism evidence="9 12">
    <name type="scientific">Teichococcus wenyumeiae</name>
    <dbReference type="NCBI Taxonomy" id="2478470"/>
    <lineage>
        <taxon>Bacteria</taxon>
        <taxon>Pseudomonadati</taxon>
        <taxon>Pseudomonadota</taxon>
        <taxon>Alphaproteobacteria</taxon>
        <taxon>Acetobacterales</taxon>
        <taxon>Roseomonadaceae</taxon>
        <taxon>Roseomonas</taxon>
    </lineage>
</organism>
<dbReference type="SUPFAM" id="SSF116726">
    <property type="entry name" value="TrkA C-terminal domain-like"/>
    <property type="match status" value="2"/>
</dbReference>
<feature type="transmembrane region" description="Helical" evidence="7">
    <location>
        <begin position="464"/>
        <end position="482"/>
    </location>
</feature>
<proteinExistence type="predicted"/>
<dbReference type="GO" id="GO:0008324">
    <property type="term" value="F:monoatomic cation transmembrane transporter activity"/>
    <property type="evidence" value="ECO:0007669"/>
    <property type="project" value="InterPro"/>
</dbReference>
<feature type="domain" description="RCK C-terminal" evidence="8">
    <location>
        <begin position="217"/>
        <end position="307"/>
    </location>
</feature>
<feature type="transmembrane region" description="Helical" evidence="7">
    <location>
        <begin position="173"/>
        <end position="195"/>
    </location>
</feature>
<feature type="domain" description="RCK C-terminal" evidence="8">
    <location>
        <begin position="312"/>
        <end position="397"/>
    </location>
</feature>
<feature type="transmembrane region" description="Helical" evidence="7">
    <location>
        <begin position="587"/>
        <end position="607"/>
    </location>
</feature>
<keyword evidence="5 7" id="KW-1133">Transmembrane helix</keyword>
<dbReference type="GO" id="GO:0005886">
    <property type="term" value="C:plasma membrane"/>
    <property type="evidence" value="ECO:0007669"/>
    <property type="project" value="TreeGrafter"/>
</dbReference>
<evidence type="ECO:0000313" key="12">
    <source>
        <dbReference type="Proteomes" id="UP000278036"/>
    </source>
</evidence>
<keyword evidence="11" id="KW-1185">Reference proteome</keyword>
<feature type="transmembrane region" description="Helical" evidence="7">
    <location>
        <begin position="131"/>
        <end position="153"/>
    </location>
</feature>